<dbReference type="InterPro" id="IPR013497">
    <property type="entry name" value="Topo_IA_cen"/>
</dbReference>
<comment type="catalytic activity">
    <reaction evidence="1">
        <text>ATP-independent breakage of single-stranded DNA, followed by passage and rejoining.</text>
        <dbReference type="EC" id="5.6.2.1"/>
    </reaction>
</comment>
<dbReference type="EMBL" id="JNSL01000011">
    <property type="protein sequence ID" value="KGA21208.1"/>
    <property type="molecule type" value="Genomic_DNA"/>
</dbReference>
<feature type="compositionally biased region" description="Low complexity" evidence="9">
    <location>
        <begin position="892"/>
        <end position="915"/>
    </location>
</feature>
<evidence type="ECO:0000256" key="3">
    <source>
        <dbReference type="ARBA" id="ARBA00012891"/>
    </source>
</evidence>
<dbReference type="InterPro" id="IPR013826">
    <property type="entry name" value="Topo_IA_cen_sub3"/>
</dbReference>
<dbReference type="SUPFAM" id="SSF56712">
    <property type="entry name" value="Prokaryotic type I DNA topoisomerase"/>
    <property type="match status" value="1"/>
</dbReference>
<dbReference type="InterPro" id="IPR034149">
    <property type="entry name" value="TOPRIM_TopoI"/>
</dbReference>
<dbReference type="Gene3D" id="1.10.290.10">
    <property type="entry name" value="Topoisomerase I, domain 4"/>
    <property type="match status" value="1"/>
</dbReference>
<dbReference type="CDD" id="cd03363">
    <property type="entry name" value="TOPRIM_TopoIA_TopoI"/>
    <property type="match status" value="1"/>
</dbReference>
<dbReference type="EC" id="5.6.2.1" evidence="3"/>
<feature type="region of interest" description="Disordered" evidence="9">
    <location>
        <begin position="858"/>
        <end position="930"/>
    </location>
</feature>
<dbReference type="Pfam" id="PF01751">
    <property type="entry name" value="Toprim"/>
    <property type="match status" value="1"/>
</dbReference>
<keyword evidence="5" id="KW-0460">Magnesium</keyword>
<evidence type="ECO:0000259" key="11">
    <source>
        <dbReference type="PROSITE" id="PS52039"/>
    </source>
</evidence>
<evidence type="ECO:0000256" key="5">
    <source>
        <dbReference type="ARBA" id="ARBA00022842"/>
    </source>
</evidence>
<dbReference type="PANTHER" id="PTHR42785">
    <property type="entry name" value="DNA TOPOISOMERASE, TYPE IA, CORE"/>
    <property type="match status" value="1"/>
</dbReference>
<keyword evidence="4" id="KW-0479">Metal-binding</keyword>
<dbReference type="GO" id="GO:0003677">
    <property type="term" value="F:DNA binding"/>
    <property type="evidence" value="ECO:0007669"/>
    <property type="project" value="UniProtKB-KW"/>
</dbReference>
<dbReference type="AlphaFoldDB" id="A0A094SR49"/>
<dbReference type="SMART" id="SM00493">
    <property type="entry name" value="TOPRIM"/>
    <property type="match status" value="1"/>
</dbReference>
<comment type="similarity">
    <text evidence="2">Belongs to the type IA topoisomerase family.</text>
</comment>
<dbReference type="Gene3D" id="2.70.20.10">
    <property type="entry name" value="Topoisomerase I, domain 3"/>
    <property type="match status" value="1"/>
</dbReference>
<dbReference type="PRINTS" id="PR00417">
    <property type="entry name" value="PRTPISMRASEI"/>
</dbReference>
<keyword evidence="6" id="KW-0799">Topoisomerase</keyword>
<accession>A0A094SR49</accession>
<name>A0A094SR49_9ZZZZ</name>
<dbReference type="GO" id="GO:0046872">
    <property type="term" value="F:metal ion binding"/>
    <property type="evidence" value="ECO:0007669"/>
    <property type="project" value="UniProtKB-KW"/>
</dbReference>
<dbReference type="InterPro" id="IPR003601">
    <property type="entry name" value="Topo_IA_2"/>
</dbReference>
<feature type="compositionally biased region" description="Basic residues" evidence="9">
    <location>
        <begin position="867"/>
        <end position="891"/>
    </location>
</feature>
<organism evidence="12">
    <name type="scientific">freshwater metagenome</name>
    <dbReference type="NCBI Taxonomy" id="449393"/>
    <lineage>
        <taxon>unclassified sequences</taxon>
        <taxon>metagenomes</taxon>
        <taxon>ecological metagenomes</taxon>
    </lineage>
</organism>
<dbReference type="InterPro" id="IPR005733">
    <property type="entry name" value="TopoI_bac-type"/>
</dbReference>
<dbReference type="Gene3D" id="1.10.460.10">
    <property type="entry name" value="Topoisomerase I, domain 2"/>
    <property type="match status" value="1"/>
</dbReference>
<reference evidence="12" key="1">
    <citation type="submission" date="2014-06" db="EMBL/GenBank/DDBJ databases">
        <title>Key roles for freshwater Actinobacteria revealed by deep metagenomic sequencing.</title>
        <authorList>
            <person name="Ghai R."/>
            <person name="Mizuno C.M."/>
            <person name="Picazo A."/>
            <person name="Camacho A."/>
            <person name="Rodriguez-Valera F."/>
        </authorList>
    </citation>
    <scope>NUCLEOTIDE SEQUENCE</scope>
</reference>
<evidence type="ECO:0000256" key="4">
    <source>
        <dbReference type="ARBA" id="ARBA00022723"/>
    </source>
</evidence>
<dbReference type="Pfam" id="PF13368">
    <property type="entry name" value="Toprim_C_rpt"/>
    <property type="match status" value="4"/>
</dbReference>
<dbReference type="InterPro" id="IPR013824">
    <property type="entry name" value="Topo_IA_cen_sub1"/>
</dbReference>
<proteinExistence type="inferred from homology"/>
<gene>
    <name evidence="12" type="ORF">GM51_3125</name>
</gene>
<dbReference type="InterPro" id="IPR006171">
    <property type="entry name" value="TOPRIM_dom"/>
</dbReference>
<dbReference type="InterPro" id="IPR000380">
    <property type="entry name" value="Topo_IA"/>
</dbReference>
<dbReference type="PANTHER" id="PTHR42785:SF1">
    <property type="entry name" value="DNA TOPOISOMERASE"/>
    <property type="match status" value="1"/>
</dbReference>
<dbReference type="SMART" id="SM00437">
    <property type="entry name" value="TOP1Ac"/>
    <property type="match status" value="1"/>
</dbReference>
<evidence type="ECO:0000256" key="6">
    <source>
        <dbReference type="ARBA" id="ARBA00023029"/>
    </source>
</evidence>
<evidence type="ECO:0000256" key="8">
    <source>
        <dbReference type="ARBA" id="ARBA00023235"/>
    </source>
</evidence>
<dbReference type="InterPro" id="IPR028612">
    <property type="entry name" value="Topoisom_1_IA"/>
</dbReference>
<protein>
    <recommendedName>
        <fullName evidence="3">DNA topoisomerase</fullName>
        <ecNumber evidence="3">5.6.2.1</ecNumber>
    </recommendedName>
</protein>
<dbReference type="HAMAP" id="MF_00952">
    <property type="entry name" value="Topoisom_1_prok"/>
    <property type="match status" value="1"/>
</dbReference>
<dbReference type="PROSITE" id="PS52039">
    <property type="entry name" value="TOPO_IA_2"/>
    <property type="match status" value="1"/>
</dbReference>
<sequence length="930" mass="101905">MPKGTLLSTPHRLVIVESPAKAKTIQKYLGPGYEVTASVGHVRDLPERAIDVPAEIKKQPWGRMAIDVEDDFTPYYVVSSKKKDKVADLKRMLADADELLLATDEDREGEAIAWHLMEILRPKVPVRRMVFHEITPEAIRHAADSTRDIDMQLVNAQETRRLIDRLYGFEVSPVLWRKVQAGLSAGRVQSVATRLIVERERERIAYKRASYWDIEGNFDPQSFSANLVAVDGKKIAQGKDFDTLAQLKDATIVHLDESAAKSLCSSLTDAKFAVRSVDDRPYSSKPKAPFMTSTMQQAASGRLKWGAQRTMRVAQALYERGYITYMRTDSTTLSDTALNAARTQAAQLYGTDHVSEAPRRYDRKVKNAQEAHEAIRPAGDVFRTPAEVAGELVGDEFALYDLIWKRTVASQMADAKGTTATIRIGATSSDGRDAEFSASGTVITFRGHMAAYDDADEDQDEKNDARRLPAVKVGDSVTAISLEPSGHTTNPPARYTEATLVQKLEELGIGRPSTYAAIVSRIIDQGYVWKRGSALVPHFLAFTVTRLMEENFTQLVDYDFTASLEEVLDEVASGNQGRLEVLKRFYFGEKTEGSIFPGLAPLVAVYGDIDARAMASLPIEGHEGIVRVGKYGPYLERGEGETLQRANIPQDLAPDEMTAEKAEELFNAPSGERELGVDPETERVLMAKTGRFGPYFTEVLPEGSPKKEKPRTASLFSTMDVEQVTLEDALRMFTLPREIGLDPTEGEPITSQNGRYGPYLLKGKESRALPDEESIFGCTLEEALALFAQPKLRRGRGQAAPPLKIVGVDPSTQKEVVVREGRFGIYITDGETNASLRGGDSVETISIERASDLLAERRAAGPSVKKTAARKVAAKKPPTKKKAATKKKSAAKKAVGSTKVISGTAAKKAAAKTKTGVGNMAAESDVTPVG</sequence>
<evidence type="ECO:0000256" key="2">
    <source>
        <dbReference type="ARBA" id="ARBA00009446"/>
    </source>
</evidence>
<feature type="domain" description="Topo IA-type catalytic" evidence="11">
    <location>
        <begin position="150"/>
        <end position="596"/>
    </location>
</feature>
<dbReference type="GO" id="GO:0003917">
    <property type="term" value="F:DNA topoisomerase type I (single strand cut, ATP-independent) activity"/>
    <property type="evidence" value="ECO:0007669"/>
    <property type="project" value="UniProtKB-EC"/>
</dbReference>
<dbReference type="Gene3D" id="3.40.50.140">
    <property type="match status" value="1"/>
</dbReference>
<dbReference type="PROSITE" id="PS50880">
    <property type="entry name" value="TOPRIM"/>
    <property type="match status" value="1"/>
</dbReference>
<dbReference type="InterPro" id="IPR013825">
    <property type="entry name" value="Topo_IA_cen_sub2"/>
</dbReference>
<evidence type="ECO:0000256" key="1">
    <source>
        <dbReference type="ARBA" id="ARBA00000213"/>
    </source>
</evidence>
<dbReference type="InterPro" id="IPR003602">
    <property type="entry name" value="Topo_IA_DNA-bd_dom"/>
</dbReference>
<dbReference type="InterPro" id="IPR025589">
    <property type="entry name" value="Toprim_C_rpt"/>
</dbReference>
<dbReference type="InterPro" id="IPR023405">
    <property type="entry name" value="Topo_IA_core_domain"/>
</dbReference>
<dbReference type="InterPro" id="IPR023406">
    <property type="entry name" value="Topo_IA_AS"/>
</dbReference>
<dbReference type="NCBIfam" id="TIGR01051">
    <property type="entry name" value="topA_bact"/>
    <property type="match status" value="1"/>
</dbReference>
<dbReference type="PROSITE" id="PS00396">
    <property type="entry name" value="TOPO_IA_1"/>
    <property type="match status" value="1"/>
</dbReference>
<keyword evidence="7" id="KW-0238">DNA-binding</keyword>
<dbReference type="CDD" id="cd00186">
    <property type="entry name" value="TOP1Ac"/>
    <property type="match status" value="1"/>
</dbReference>
<dbReference type="GO" id="GO:0006265">
    <property type="term" value="P:DNA topological change"/>
    <property type="evidence" value="ECO:0007669"/>
    <property type="project" value="InterPro"/>
</dbReference>
<comment type="caution">
    <text evidence="12">The sequence shown here is derived from an EMBL/GenBank/DDBJ whole genome shotgun (WGS) entry which is preliminary data.</text>
</comment>
<dbReference type="SMART" id="SM00436">
    <property type="entry name" value="TOP1Bc"/>
    <property type="match status" value="1"/>
</dbReference>
<dbReference type="Pfam" id="PF01131">
    <property type="entry name" value="Topoisom_bac"/>
    <property type="match status" value="1"/>
</dbReference>
<evidence type="ECO:0000259" key="10">
    <source>
        <dbReference type="PROSITE" id="PS50880"/>
    </source>
</evidence>
<evidence type="ECO:0000313" key="12">
    <source>
        <dbReference type="EMBL" id="KGA21208.1"/>
    </source>
</evidence>
<evidence type="ECO:0000256" key="7">
    <source>
        <dbReference type="ARBA" id="ARBA00023125"/>
    </source>
</evidence>
<evidence type="ECO:0000256" key="9">
    <source>
        <dbReference type="SAM" id="MobiDB-lite"/>
    </source>
</evidence>
<feature type="domain" description="Toprim" evidence="10">
    <location>
        <begin position="11"/>
        <end position="135"/>
    </location>
</feature>
<keyword evidence="8 12" id="KW-0413">Isomerase</keyword>